<dbReference type="Proteomes" id="UP001590950">
    <property type="component" value="Unassembled WGS sequence"/>
</dbReference>
<dbReference type="PANTHER" id="PTHR28054:SF1">
    <property type="entry name" value="RNA POLYMERASE I-SPECIFIC TRANSCRIPTION INITIATION FACTOR RRN10"/>
    <property type="match status" value="1"/>
</dbReference>
<protein>
    <submittedName>
        <fullName evidence="2">Uncharacterized protein</fullName>
    </submittedName>
</protein>
<feature type="region of interest" description="Disordered" evidence="1">
    <location>
        <begin position="169"/>
        <end position="227"/>
    </location>
</feature>
<dbReference type="PANTHER" id="PTHR28054">
    <property type="entry name" value="RNA POLYMERASE I-SPECIFIC TRANSCRIPTION INITIATION FACTOR RRN10"/>
    <property type="match status" value="1"/>
</dbReference>
<feature type="compositionally biased region" description="Basic and acidic residues" evidence="1">
    <location>
        <begin position="174"/>
        <end position="190"/>
    </location>
</feature>
<evidence type="ECO:0000256" key="1">
    <source>
        <dbReference type="SAM" id="MobiDB-lite"/>
    </source>
</evidence>
<sequence length="227" mass="25268">MANPSRKTKDAGSASETIQSQKASTLRKQQRQATVYDAVAGRVSSTGFITFSPRVSKYRDTLSSSTVPVPPEEVLFRRKGAPERYEEDDFYWADRFLTEGQTLPESDLLKAIHTYASDFYGRATEGKGLVDFESMDETALLGLGILLEEMAEHVLGKTGDLAFVEGEEVEEEVGADRGIDNVKGKEKELQEQPMTAPGPSSTTEEDDVEPRRTSKRRKIKHTKNDNE</sequence>
<proteinExistence type="predicted"/>
<organism evidence="2 3">
    <name type="scientific">Stereocaulon virgatum</name>
    <dbReference type="NCBI Taxonomy" id="373712"/>
    <lineage>
        <taxon>Eukaryota</taxon>
        <taxon>Fungi</taxon>
        <taxon>Dikarya</taxon>
        <taxon>Ascomycota</taxon>
        <taxon>Pezizomycotina</taxon>
        <taxon>Lecanoromycetes</taxon>
        <taxon>OSLEUM clade</taxon>
        <taxon>Lecanoromycetidae</taxon>
        <taxon>Lecanorales</taxon>
        <taxon>Lecanorineae</taxon>
        <taxon>Stereocaulaceae</taxon>
        <taxon>Stereocaulon</taxon>
    </lineage>
</organism>
<feature type="region of interest" description="Disordered" evidence="1">
    <location>
        <begin position="1"/>
        <end position="31"/>
    </location>
</feature>
<feature type="compositionally biased region" description="Polar residues" evidence="1">
    <location>
        <begin position="14"/>
        <end position="31"/>
    </location>
</feature>
<evidence type="ECO:0000313" key="3">
    <source>
        <dbReference type="Proteomes" id="UP001590950"/>
    </source>
</evidence>
<accession>A0ABR4A5J0</accession>
<comment type="caution">
    <text evidence="2">The sequence shown here is derived from an EMBL/GenBank/DDBJ whole genome shotgun (WGS) entry which is preliminary data.</text>
</comment>
<name>A0ABR4A5J0_9LECA</name>
<reference evidence="2 3" key="1">
    <citation type="submission" date="2024-09" db="EMBL/GenBank/DDBJ databases">
        <title>Rethinking Asexuality: The Enigmatic Case of Functional Sexual Genes in Lepraria (Stereocaulaceae).</title>
        <authorList>
            <person name="Doellman M."/>
            <person name="Sun Y."/>
            <person name="Barcenas-Pena A."/>
            <person name="Lumbsch H.T."/>
            <person name="Grewe F."/>
        </authorList>
    </citation>
    <scope>NUCLEOTIDE SEQUENCE [LARGE SCALE GENOMIC DNA]</scope>
    <source>
        <strain evidence="2 3">Mercado 3170</strain>
    </source>
</reference>
<gene>
    <name evidence="2" type="ORF">N7G274_007104</name>
</gene>
<dbReference type="Pfam" id="PF05234">
    <property type="entry name" value="UAF_Rrn10"/>
    <property type="match status" value="1"/>
</dbReference>
<dbReference type="InterPro" id="IPR022793">
    <property type="entry name" value="Rrn10"/>
</dbReference>
<evidence type="ECO:0000313" key="2">
    <source>
        <dbReference type="EMBL" id="KAL2040201.1"/>
    </source>
</evidence>
<keyword evidence="3" id="KW-1185">Reference proteome</keyword>
<dbReference type="EMBL" id="JBEFKJ010000022">
    <property type="protein sequence ID" value="KAL2040201.1"/>
    <property type="molecule type" value="Genomic_DNA"/>
</dbReference>